<organism evidence="1 2">
    <name type="scientific">Roseivirga thermotolerans</name>
    <dbReference type="NCBI Taxonomy" id="1758176"/>
    <lineage>
        <taxon>Bacteria</taxon>
        <taxon>Pseudomonadati</taxon>
        <taxon>Bacteroidota</taxon>
        <taxon>Cytophagia</taxon>
        <taxon>Cytophagales</taxon>
        <taxon>Roseivirgaceae</taxon>
        <taxon>Roseivirga</taxon>
    </lineage>
</organism>
<accession>A0ABQ3IA97</accession>
<dbReference type="EMBL" id="BNAG01000003">
    <property type="protein sequence ID" value="GHE65275.1"/>
    <property type="molecule type" value="Genomic_DNA"/>
</dbReference>
<dbReference type="Proteomes" id="UP000658258">
    <property type="component" value="Unassembled WGS sequence"/>
</dbReference>
<evidence type="ECO:0000313" key="2">
    <source>
        <dbReference type="Proteomes" id="UP000658258"/>
    </source>
</evidence>
<proteinExistence type="predicted"/>
<sequence>MFRKRADRIVHQLIEDMSYNICGFITNQKLSDKLEELSEALSVHIQSSEESTLEEALEDKDEYADIDVYEEGEASLVFCSNALLEEDSKLGQLTSRGKHLTEFMLSETSMVFAFRFYEQGEKVAEDFYVFEPGFTCYGANKLQLTEASDILEEGLSAILQPLMGKPFEDLDLSASVLRLKL</sequence>
<name>A0ABQ3IA97_9BACT</name>
<protein>
    <submittedName>
        <fullName evidence="1">Uncharacterized protein</fullName>
    </submittedName>
</protein>
<reference evidence="2" key="1">
    <citation type="journal article" date="2019" name="Int. J. Syst. Evol. Microbiol.">
        <title>The Global Catalogue of Microorganisms (GCM) 10K type strain sequencing project: providing services to taxonomists for standard genome sequencing and annotation.</title>
        <authorList>
            <consortium name="The Broad Institute Genomics Platform"/>
            <consortium name="The Broad Institute Genome Sequencing Center for Infectious Disease"/>
            <person name="Wu L."/>
            <person name="Ma J."/>
        </authorList>
    </citation>
    <scope>NUCLEOTIDE SEQUENCE [LARGE SCALE GENOMIC DNA]</scope>
    <source>
        <strain evidence="2">CGMCC 1.15111</strain>
    </source>
</reference>
<keyword evidence="2" id="KW-1185">Reference proteome</keyword>
<gene>
    <name evidence="1" type="ORF">GCM10011340_20440</name>
</gene>
<comment type="caution">
    <text evidence="1">The sequence shown here is derived from an EMBL/GenBank/DDBJ whole genome shotgun (WGS) entry which is preliminary data.</text>
</comment>
<evidence type="ECO:0000313" key="1">
    <source>
        <dbReference type="EMBL" id="GHE65275.1"/>
    </source>
</evidence>